<evidence type="ECO:0000313" key="3">
    <source>
        <dbReference type="Proteomes" id="UP000077202"/>
    </source>
</evidence>
<reference evidence="2" key="1">
    <citation type="submission" date="2016-03" db="EMBL/GenBank/DDBJ databases">
        <title>Mechanisms controlling the formation of the plant cell surface in tip-growing cells are functionally conserved among land plants.</title>
        <authorList>
            <person name="Honkanen S."/>
            <person name="Jones V.A."/>
            <person name="Morieri G."/>
            <person name="Champion C."/>
            <person name="Hetherington A.J."/>
            <person name="Kelly S."/>
            <person name="Saint-Marcoux D."/>
            <person name="Proust H."/>
            <person name="Prescott H."/>
            <person name="Dolan L."/>
        </authorList>
    </citation>
    <scope>NUCLEOTIDE SEQUENCE [LARGE SCALE GENOMIC DNA]</scope>
    <source>
        <tissue evidence="2">Whole gametophyte</tissue>
    </source>
</reference>
<protein>
    <submittedName>
        <fullName evidence="2">Uncharacterized protein</fullName>
    </submittedName>
</protein>
<dbReference type="AlphaFoldDB" id="A0A176VGT7"/>
<feature type="compositionally biased region" description="Basic and acidic residues" evidence="1">
    <location>
        <begin position="16"/>
        <end position="33"/>
    </location>
</feature>
<name>A0A176VGT7_MARPO</name>
<dbReference type="EMBL" id="LVLJ01003816">
    <property type="protein sequence ID" value="OAE19592.1"/>
    <property type="molecule type" value="Genomic_DNA"/>
</dbReference>
<comment type="caution">
    <text evidence="2">The sequence shown here is derived from an EMBL/GenBank/DDBJ whole genome shotgun (WGS) entry which is preliminary data.</text>
</comment>
<proteinExistence type="predicted"/>
<feature type="region of interest" description="Disordered" evidence="1">
    <location>
        <begin position="1"/>
        <end position="37"/>
    </location>
</feature>
<gene>
    <name evidence="2" type="ORF">AXG93_1449s1010</name>
</gene>
<keyword evidence="3" id="KW-1185">Reference proteome</keyword>
<evidence type="ECO:0000256" key="1">
    <source>
        <dbReference type="SAM" id="MobiDB-lite"/>
    </source>
</evidence>
<evidence type="ECO:0000313" key="2">
    <source>
        <dbReference type="EMBL" id="OAE19592.1"/>
    </source>
</evidence>
<organism evidence="2 3">
    <name type="scientific">Marchantia polymorpha subsp. ruderalis</name>
    <dbReference type="NCBI Taxonomy" id="1480154"/>
    <lineage>
        <taxon>Eukaryota</taxon>
        <taxon>Viridiplantae</taxon>
        <taxon>Streptophyta</taxon>
        <taxon>Embryophyta</taxon>
        <taxon>Marchantiophyta</taxon>
        <taxon>Marchantiopsida</taxon>
        <taxon>Marchantiidae</taxon>
        <taxon>Marchantiales</taxon>
        <taxon>Marchantiaceae</taxon>
        <taxon>Marchantia</taxon>
    </lineage>
</organism>
<accession>A0A176VGT7</accession>
<sequence>MKRVEGRVIQPQGIHSEGKDRDLRERGENEKRKPILNPETVRSLGGSLITTFDAQVGLVGGSVNCTATFCALGGGLRADGSKTFGRICELGDGDDDGLLLTQAKPKPPLPFQQITLHVEVERERERGREVVLSIRLLLLPEKVEMYFTEFFNSATEKPKLIGIWLKLYNRISDNYSRHQFSGMNLYLVI</sequence>
<dbReference type="Proteomes" id="UP000077202">
    <property type="component" value="Unassembled WGS sequence"/>
</dbReference>